<dbReference type="PANTHER" id="PTHR39555:SF1">
    <property type="entry name" value="TYPE IV PILUS INNER MEMBRANE COMPONENT PILO"/>
    <property type="match status" value="1"/>
</dbReference>
<evidence type="ECO:0000256" key="3">
    <source>
        <dbReference type="SAM" id="Phobius"/>
    </source>
</evidence>
<evidence type="ECO:0000313" key="4">
    <source>
        <dbReference type="EMBL" id="CAA9396219.1"/>
    </source>
</evidence>
<keyword evidence="3" id="KW-0812">Transmembrane</keyword>
<dbReference type="GO" id="GO:0043107">
    <property type="term" value="P:type IV pilus-dependent motility"/>
    <property type="evidence" value="ECO:0007669"/>
    <property type="project" value="InterPro"/>
</dbReference>
<evidence type="ECO:0008006" key="5">
    <source>
        <dbReference type="Google" id="ProtNLM"/>
    </source>
</evidence>
<organism evidence="4">
    <name type="scientific">uncultured Rubrobacteraceae bacterium</name>
    <dbReference type="NCBI Taxonomy" id="349277"/>
    <lineage>
        <taxon>Bacteria</taxon>
        <taxon>Bacillati</taxon>
        <taxon>Actinomycetota</taxon>
        <taxon>Rubrobacteria</taxon>
        <taxon>Rubrobacterales</taxon>
        <taxon>Rubrobacteraceae</taxon>
        <taxon>environmental samples</taxon>
    </lineage>
</organism>
<gene>
    <name evidence="4" type="ORF">AVDCRST_MAG55-378</name>
</gene>
<dbReference type="Pfam" id="PF04350">
    <property type="entry name" value="PilO"/>
    <property type="match status" value="1"/>
</dbReference>
<keyword evidence="1" id="KW-0175">Coiled coil</keyword>
<protein>
    <recommendedName>
        <fullName evidence="5">Type IV pilus biogenesis protein PilO</fullName>
    </recommendedName>
</protein>
<dbReference type="PANTHER" id="PTHR39555">
    <property type="entry name" value="FIMBRIAL ASSEMBLY PROTEIN PILO-LIKE PROTEIN-RELATED"/>
    <property type="match status" value="1"/>
</dbReference>
<dbReference type="InterPro" id="IPR007445">
    <property type="entry name" value="PilO"/>
</dbReference>
<feature type="region of interest" description="Disordered" evidence="2">
    <location>
        <begin position="186"/>
        <end position="219"/>
    </location>
</feature>
<accession>A0A6J4NS43</accession>
<evidence type="ECO:0000256" key="2">
    <source>
        <dbReference type="SAM" id="MobiDB-lite"/>
    </source>
</evidence>
<feature type="coiled-coil region" evidence="1">
    <location>
        <begin position="35"/>
        <end position="79"/>
    </location>
</feature>
<reference evidence="4" key="1">
    <citation type="submission" date="2020-02" db="EMBL/GenBank/DDBJ databases">
        <authorList>
            <person name="Meier V. D."/>
        </authorList>
    </citation>
    <scope>NUCLEOTIDE SEQUENCE</scope>
    <source>
        <strain evidence="4">AVDCRST_MAG55</strain>
    </source>
</reference>
<proteinExistence type="predicted"/>
<keyword evidence="3" id="KW-1133">Transmembrane helix</keyword>
<dbReference type="GO" id="GO:0043683">
    <property type="term" value="P:type IV pilus assembly"/>
    <property type="evidence" value="ECO:0007669"/>
    <property type="project" value="InterPro"/>
</dbReference>
<sequence length="219" mass="24049">MGRPERNLLVLGVVGLLALAAGFYVLLLGPLLESLGQQADAREKREARLQELQEEVAQLEDVRRNSPELQRQLLELNKRIPAQPELETLVVQVEEIARAAEVSQTEVVRGEPRPPEGGGDFTVQPVTMSFEGTYEELQDFLRRADDLARLVTINGVNYEVSEEGTTAAPEIEQNLLVGIEAEVYYQPTRGPDGTAPVAPEPPETTTGTSPRVHEATEGE</sequence>
<evidence type="ECO:0000256" key="1">
    <source>
        <dbReference type="SAM" id="Coils"/>
    </source>
</evidence>
<dbReference type="AlphaFoldDB" id="A0A6J4NS43"/>
<name>A0A6J4NS43_9ACTN</name>
<dbReference type="Gene3D" id="3.30.70.60">
    <property type="match status" value="1"/>
</dbReference>
<feature type="transmembrane region" description="Helical" evidence="3">
    <location>
        <begin position="7"/>
        <end position="32"/>
    </location>
</feature>
<dbReference type="InterPro" id="IPR014717">
    <property type="entry name" value="Transl_elong_EF1B/ribsomal_bS6"/>
</dbReference>
<dbReference type="EMBL" id="CADCUZ010000017">
    <property type="protein sequence ID" value="CAA9396219.1"/>
    <property type="molecule type" value="Genomic_DNA"/>
</dbReference>
<keyword evidence="3" id="KW-0472">Membrane</keyword>
<feature type="compositionally biased region" description="Low complexity" evidence="2">
    <location>
        <begin position="193"/>
        <end position="210"/>
    </location>
</feature>